<sequence length="682" mass="77615">MTVMLLQNNVCVYNNNNNLSKGGPTTIEDQFRQHFKKNETAANENRPRLNVFSLPHTGYPKRQGKAMNYYRLWIYTCNAVLLVSVLGFVIVAIKVVLVDPRRTLIPGLTLYEPSLLYAYLALLTQSGLLQLLGCVGAHKLNEKLLNMYWFLLLFLLFGDAFIGVVWIFRFDKMYTDIRPILRQRLQMEYGVNEEFTQLWNSIQYDFRCCGVEGPQDFNEIDLSRRNTGDKNNDTKENQRNTLYEDRGAENDRNRVIVNKSANWSVRDSLKGYITGATISDDNLTDDAKDLGEHSNIFLSTMSSIMSEVYSKETNVKYVRNIPVSCCRILTEEEPDENKEEKPEETQSKPTAIRQRLEKKKSRHQENKTTKRSAMSFETTCRDLKNCKNTSKRNAFDSKFLFRGNHVRHDSLYRNTHHYSTSTNTVVPNVTHDRKSKELRFATGNLGIMNTCANVNGHAIGTIYGMTETLHFSVGCEVKLKKWLRDSAHVLGVLGYCVIAFLKLCFLGILRYEIREMIQKIKMLQGELQPPILLLSAESSNDNPEMNSPTSPHAICNHMGSTTHINKCRNSIPNDSIHGSPERLRANSLGNAFFLKHSHDSGQTTPGHQIKTIQSTQQNQRAYSSILGVDPGNDSDTNSHCALLIEGDEATPKKKHSRVSSNGNNNYESHELQDLLARHTVQI</sequence>
<organism evidence="7 8">
    <name type="scientific">Polyplax serrata</name>
    <name type="common">Common mouse louse</name>
    <dbReference type="NCBI Taxonomy" id="468196"/>
    <lineage>
        <taxon>Eukaryota</taxon>
        <taxon>Metazoa</taxon>
        <taxon>Ecdysozoa</taxon>
        <taxon>Arthropoda</taxon>
        <taxon>Hexapoda</taxon>
        <taxon>Insecta</taxon>
        <taxon>Pterygota</taxon>
        <taxon>Neoptera</taxon>
        <taxon>Paraneoptera</taxon>
        <taxon>Psocodea</taxon>
        <taxon>Troctomorpha</taxon>
        <taxon>Phthiraptera</taxon>
        <taxon>Anoplura</taxon>
        <taxon>Polyplacidae</taxon>
        <taxon>Polyplax</taxon>
    </lineage>
</organism>
<feature type="region of interest" description="Disordered" evidence="5">
    <location>
        <begin position="332"/>
        <end position="373"/>
    </location>
</feature>
<dbReference type="EMBL" id="JAWJWE010000001">
    <property type="protein sequence ID" value="KAK6644638.1"/>
    <property type="molecule type" value="Genomic_DNA"/>
</dbReference>
<proteinExistence type="predicted"/>
<dbReference type="PANTHER" id="PTHR19282">
    <property type="entry name" value="TETRASPANIN"/>
    <property type="match status" value="1"/>
</dbReference>
<feature type="transmembrane region" description="Helical" evidence="6">
    <location>
        <begin position="147"/>
        <end position="168"/>
    </location>
</feature>
<dbReference type="GO" id="GO:0005886">
    <property type="term" value="C:plasma membrane"/>
    <property type="evidence" value="ECO:0007669"/>
    <property type="project" value="TreeGrafter"/>
</dbReference>
<evidence type="ECO:0000256" key="2">
    <source>
        <dbReference type="ARBA" id="ARBA00022692"/>
    </source>
</evidence>
<evidence type="ECO:0008006" key="9">
    <source>
        <dbReference type="Google" id="ProtNLM"/>
    </source>
</evidence>
<evidence type="ECO:0000256" key="3">
    <source>
        <dbReference type="ARBA" id="ARBA00022989"/>
    </source>
</evidence>
<keyword evidence="2 6" id="KW-0812">Transmembrane</keyword>
<dbReference type="SUPFAM" id="SSF48652">
    <property type="entry name" value="Tetraspanin"/>
    <property type="match status" value="1"/>
</dbReference>
<accession>A0AAN8SD13</accession>
<dbReference type="InterPro" id="IPR008952">
    <property type="entry name" value="Tetraspanin_EC2_sf"/>
</dbReference>
<feature type="transmembrane region" description="Helical" evidence="6">
    <location>
        <begin position="116"/>
        <end position="135"/>
    </location>
</feature>
<dbReference type="Proteomes" id="UP001372834">
    <property type="component" value="Unassembled WGS sequence"/>
</dbReference>
<feature type="region of interest" description="Disordered" evidence="5">
    <location>
        <begin position="221"/>
        <end position="241"/>
    </location>
</feature>
<evidence type="ECO:0000256" key="1">
    <source>
        <dbReference type="ARBA" id="ARBA00004141"/>
    </source>
</evidence>
<dbReference type="AlphaFoldDB" id="A0AAN8SD13"/>
<gene>
    <name evidence="7" type="ORF">RUM43_000906</name>
</gene>
<evidence type="ECO:0000313" key="8">
    <source>
        <dbReference type="Proteomes" id="UP001372834"/>
    </source>
</evidence>
<reference evidence="7 8" key="1">
    <citation type="submission" date="2023-10" db="EMBL/GenBank/DDBJ databases">
        <title>Genomes of two closely related lineages of the louse Polyplax serrata with different host specificities.</title>
        <authorList>
            <person name="Martinu J."/>
            <person name="Tarabai H."/>
            <person name="Stefka J."/>
            <person name="Hypsa V."/>
        </authorList>
    </citation>
    <scope>NUCLEOTIDE SEQUENCE [LARGE SCALE GENOMIC DNA]</scope>
    <source>
        <strain evidence="7">HR10_N</strain>
    </source>
</reference>
<feature type="region of interest" description="Disordered" evidence="5">
    <location>
        <begin position="646"/>
        <end position="671"/>
    </location>
</feature>
<feature type="transmembrane region" description="Helical" evidence="6">
    <location>
        <begin position="487"/>
        <end position="509"/>
    </location>
</feature>
<dbReference type="InterPro" id="IPR018499">
    <property type="entry name" value="Tetraspanin/Peripherin"/>
</dbReference>
<dbReference type="Pfam" id="PF00335">
    <property type="entry name" value="Tetraspanin"/>
    <property type="match status" value="1"/>
</dbReference>
<feature type="transmembrane region" description="Helical" evidence="6">
    <location>
        <begin position="72"/>
        <end position="96"/>
    </location>
</feature>
<keyword evidence="4 6" id="KW-0472">Membrane</keyword>
<dbReference type="Gene3D" id="1.10.1450.10">
    <property type="entry name" value="Tetraspanin"/>
    <property type="match status" value="1"/>
</dbReference>
<evidence type="ECO:0000256" key="4">
    <source>
        <dbReference type="ARBA" id="ARBA00023136"/>
    </source>
</evidence>
<evidence type="ECO:0000313" key="7">
    <source>
        <dbReference type="EMBL" id="KAK6644638.1"/>
    </source>
</evidence>
<evidence type="ECO:0000256" key="5">
    <source>
        <dbReference type="SAM" id="MobiDB-lite"/>
    </source>
</evidence>
<name>A0AAN8SD13_POLSC</name>
<dbReference type="PANTHER" id="PTHR19282:SF554">
    <property type="entry name" value="ANTIGEN, PUTATIVE-RELATED"/>
    <property type="match status" value="1"/>
</dbReference>
<comment type="caution">
    <text evidence="7">The sequence shown here is derived from an EMBL/GenBank/DDBJ whole genome shotgun (WGS) entry which is preliminary data.</text>
</comment>
<evidence type="ECO:0000256" key="6">
    <source>
        <dbReference type="SAM" id="Phobius"/>
    </source>
</evidence>
<protein>
    <recommendedName>
        <fullName evidence="9">Tetraspanin</fullName>
    </recommendedName>
</protein>
<keyword evidence="3 6" id="KW-1133">Transmembrane helix</keyword>
<comment type="subcellular location">
    <subcellularLocation>
        <location evidence="1">Membrane</location>
        <topology evidence="1">Multi-pass membrane protein</topology>
    </subcellularLocation>
</comment>